<accession>A0A133PSM4</accession>
<dbReference type="NCBIfam" id="TIGR00252">
    <property type="entry name" value="YraN family protein"/>
    <property type="match status" value="1"/>
</dbReference>
<dbReference type="GO" id="GO:0003676">
    <property type="term" value="F:nucleic acid binding"/>
    <property type="evidence" value="ECO:0007669"/>
    <property type="project" value="InterPro"/>
</dbReference>
<reference evidence="3 4" key="1">
    <citation type="submission" date="2016-01" db="EMBL/GenBank/DDBJ databases">
        <authorList>
            <person name="Oliw E.H."/>
        </authorList>
    </citation>
    <scope>NUCLEOTIDE SEQUENCE [LARGE SCALE GENOMIC DNA]</scope>
    <source>
        <strain evidence="3 4">CMW7756A</strain>
    </source>
</reference>
<sequence length="119" mass="13933">MVGHNLFFGNRGEDIATKFLEEKGYLILDRNYRALGTEIDIIARDKDELVFVEVKSRNSRKYGDAYEAVTEYKMQNIIQTATAYIMEKGLFDIMVRFDIIEVYFNEKEINHIESAFMLS</sequence>
<dbReference type="Gene3D" id="3.40.1350.10">
    <property type="match status" value="1"/>
</dbReference>
<name>A0A133PSM4_9FIRM</name>
<proteinExistence type="inferred from homology"/>
<dbReference type="Pfam" id="PF02021">
    <property type="entry name" value="UPF0102"/>
    <property type="match status" value="1"/>
</dbReference>
<dbReference type="InterPro" id="IPR011335">
    <property type="entry name" value="Restrct_endonuc-II-like"/>
</dbReference>
<dbReference type="HAMAP" id="MF_00048">
    <property type="entry name" value="UPF0102"/>
    <property type="match status" value="1"/>
</dbReference>
<protein>
    <recommendedName>
        <fullName evidence="2">UPF0102 protein HMPREF3229_00073</fullName>
    </recommendedName>
</protein>
<dbReference type="SUPFAM" id="SSF52980">
    <property type="entry name" value="Restriction endonuclease-like"/>
    <property type="match status" value="1"/>
</dbReference>
<evidence type="ECO:0000256" key="1">
    <source>
        <dbReference type="ARBA" id="ARBA00006738"/>
    </source>
</evidence>
<dbReference type="PANTHER" id="PTHR34039">
    <property type="entry name" value="UPF0102 PROTEIN YRAN"/>
    <property type="match status" value="1"/>
</dbReference>
<evidence type="ECO:0000313" key="3">
    <source>
        <dbReference type="EMBL" id="KXA31823.1"/>
    </source>
</evidence>
<dbReference type="PANTHER" id="PTHR34039:SF1">
    <property type="entry name" value="UPF0102 PROTEIN YRAN"/>
    <property type="match status" value="1"/>
</dbReference>
<dbReference type="NCBIfam" id="NF009154">
    <property type="entry name" value="PRK12497.3-3"/>
    <property type="match status" value="1"/>
</dbReference>
<evidence type="ECO:0000256" key="2">
    <source>
        <dbReference type="HAMAP-Rule" id="MF_00048"/>
    </source>
</evidence>
<organism evidence="3">
    <name type="scientific">Peptoniphilus harei</name>
    <dbReference type="NCBI Taxonomy" id="54005"/>
    <lineage>
        <taxon>Bacteria</taxon>
        <taxon>Bacillati</taxon>
        <taxon>Bacillota</taxon>
        <taxon>Tissierellia</taxon>
        <taxon>Tissierellales</taxon>
        <taxon>Peptoniphilaceae</taxon>
        <taxon>Peptoniphilus</taxon>
    </lineage>
</organism>
<dbReference type="InterPro" id="IPR003509">
    <property type="entry name" value="UPF0102_YraN-like"/>
</dbReference>
<comment type="similarity">
    <text evidence="1 2">Belongs to the UPF0102 family.</text>
</comment>
<gene>
    <name evidence="3" type="ORF">HMPREF3229_00073</name>
</gene>
<dbReference type="EMBL" id="LRQE01000002">
    <property type="protein sequence ID" value="KXA31823.1"/>
    <property type="molecule type" value="Genomic_DNA"/>
</dbReference>
<evidence type="ECO:0000313" key="4">
    <source>
        <dbReference type="Proteomes" id="UP000070174"/>
    </source>
</evidence>
<dbReference type="PATRIC" id="fig|54005.3.peg.73"/>
<dbReference type="RefSeq" id="WP_060799386.1">
    <property type="nucleotide sequence ID" value="NZ_KQ957085.1"/>
</dbReference>
<comment type="caution">
    <text evidence="3">The sequence shown here is derived from an EMBL/GenBank/DDBJ whole genome shotgun (WGS) entry which is preliminary data.</text>
</comment>
<dbReference type="NCBIfam" id="NF009150">
    <property type="entry name" value="PRK12497.1-3"/>
    <property type="match status" value="1"/>
</dbReference>
<dbReference type="InterPro" id="IPR011856">
    <property type="entry name" value="tRNA_endonuc-like_dom_sf"/>
</dbReference>
<dbReference type="Proteomes" id="UP000070174">
    <property type="component" value="Unassembled WGS sequence"/>
</dbReference>
<dbReference type="CDD" id="cd20736">
    <property type="entry name" value="PoNe_Nuclease"/>
    <property type="match status" value="1"/>
</dbReference>
<dbReference type="AlphaFoldDB" id="A0A133PSM4"/>